<dbReference type="Proteomes" id="UP000053328">
    <property type="component" value="Unassembled WGS sequence"/>
</dbReference>
<dbReference type="EMBL" id="KN847494">
    <property type="protein sequence ID" value="KIW17422.1"/>
    <property type="molecule type" value="Genomic_DNA"/>
</dbReference>
<protein>
    <submittedName>
        <fullName evidence="1">Uncharacterized protein</fullName>
    </submittedName>
</protein>
<dbReference type="GeneID" id="27331699"/>
<dbReference type="RefSeq" id="XP_016237638.1">
    <property type="nucleotide sequence ID" value="XM_016378961.1"/>
</dbReference>
<dbReference type="VEuPathDB" id="FungiDB:PV08_04616"/>
<accession>A0A0D1ZXN5</accession>
<proteinExistence type="predicted"/>
<reference evidence="1 2" key="1">
    <citation type="submission" date="2015-01" db="EMBL/GenBank/DDBJ databases">
        <title>The Genome Sequence of Exophiala spinifera CBS89968.</title>
        <authorList>
            <consortium name="The Broad Institute Genomics Platform"/>
            <person name="Cuomo C."/>
            <person name="de Hoog S."/>
            <person name="Gorbushina A."/>
            <person name="Stielow B."/>
            <person name="Teixiera M."/>
            <person name="Abouelleil A."/>
            <person name="Chapman S.B."/>
            <person name="Priest M."/>
            <person name="Young S.K."/>
            <person name="Wortman J."/>
            <person name="Nusbaum C."/>
            <person name="Birren B."/>
        </authorList>
    </citation>
    <scope>NUCLEOTIDE SEQUENCE [LARGE SCALE GENOMIC DNA]</scope>
    <source>
        <strain evidence="1 2">CBS 89968</strain>
    </source>
</reference>
<evidence type="ECO:0000313" key="1">
    <source>
        <dbReference type="EMBL" id="KIW17422.1"/>
    </source>
</evidence>
<evidence type="ECO:0000313" key="2">
    <source>
        <dbReference type="Proteomes" id="UP000053328"/>
    </source>
</evidence>
<dbReference type="HOGENOM" id="CLU_2346699_0_0_1"/>
<name>A0A0D1ZXN5_9EURO</name>
<keyword evidence="2" id="KW-1185">Reference proteome</keyword>
<dbReference type="AlphaFoldDB" id="A0A0D1ZXN5"/>
<sequence>MAVGSRQFYPQLQRHQSSLAITVWLPSRKPLLFRPMFTRLMTKNWILGRTLDQDRLFHDARQEKQALVPRGAFVWKTDALALAIVATTRQDNPFLGA</sequence>
<gene>
    <name evidence="1" type="ORF">PV08_04616</name>
</gene>
<organism evidence="1 2">
    <name type="scientific">Exophiala spinifera</name>
    <dbReference type="NCBI Taxonomy" id="91928"/>
    <lineage>
        <taxon>Eukaryota</taxon>
        <taxon>Fungi</taxon>
        <taxon>Dikarya</taxon>
        <taxon>Ascomycota</taxon>
        <taxon>Pezizomycotina</taxon>
        <taxon>Eurotiomycetes</taxon>
        <taxon>Chaetothyriomycetidae</taxon>
        <taxon>Chaetothyriales</taxon>
        <taxon>Herpotrichiellaceae</taxon>
        <taxon>Exophiala</taxon>
    </lineage>
</organism>